<comment type="pathway">
    <text evidence="2">Organic acid metabolism; glycolate biosynthesis; glycolate from 2-phosphoglycolate: step 1/1.</text>
</comment>
<dbReference type="RefSeq" id="WP_135870096.1">
    <property type="nucleotide sequence ID" value="NZ_SRSC01000002.1"/>
</dbReference>
<proteinExistence type="inferred from homology"/>
<dbReference type="Pfam" id="PF13419">
    <property type="entry name" value="HAD_2"/>
    <property type="match status" value="1"/>
</dbReference>
<dbReference type="InterPro" id="IPR050155">
    <property type="entry name" value="HAD-like_hydrolase_sf"/>
</dbReference>
<accession>A0A4S1CGD6</accession>
<organism evidence="5 6">
    <name type="scientific">Geomonas terrae</name>
    <dbReference type="NCBI Taxonomy" id="2562681"/>
    <lineage>
        <taxon>Bacteria</taxon>
        <taxon>Pseudomonadati</taxon>
        <taxon>Thermodesulfobacteriota</taxon>
        <taxon>Desulfuromonadia</taxon>
        <taxon>Geobacterales</taxon>
        <taxon>Geobacteraceae</taxon>
        <taxon>Geomonas</taxon>
    </lineage>
</organism>
<dbReference type="InterPro" id="IPR006439">
    <property type="entry name" value="HAD-SF_hydro_IA"/>
</dbReference>
<dbReference type="InterPro" id="IPR023214">
    <property type="entry name" value="HAD_sf"/>
</dbReference>
<dbReference type="PANTHER" id="PTHR43434:SF1">
    <property type="entry name" value="PHOSPHOGLYCOLATE PHOSPHATASE"/>
    <property type="match status" value="1"/>
</dbReference>
<dbReference type="Gene3D" id="3.40.50.1000">
    <property type="entry name" value="HAD superfamily/HAD-like"/>
    <property type="match status" value="1"/>
</dbReference>
<evidence type="ECO:0000256" key="4">
    <source>
        <dbReference type="ARBA" id="ARBA00013078"/>
    </source>
</evidence>
<dbReference type="InterPro" id="IPR041492">
    <property type="entry name" value="HAD_2"/>
</dbReference>
<comment type="caution">
    <text evidence="5">The sequence shown here is derived from an EMBL/GenBank/DDBJ whole genome shotgun (WGS) entry which is preliminary data.</text>
</comment>
<dbReference type="SFLD" id="SFLDG01129">
    <property type="entry name" value="C1.5:_HAD__Beta-PGM__Phosphata"/>
    <property type="match status" value="1"/>
</dbReference>
<dbReference type="SFLD" id="SFLDS00003">
    <property type="entry name" value="Haloacid_Dehalogenase"/>
    <property type="match status" value="1"/>
</dbReference>
<comment type="similarity">
    <text evidence="3">Belongs to the HAD-like hydrolase superfamily. CbbY/CbbZ/Gph/YieH family.</text>
</comment>
<dbReference type="PANTHER" id="PTHR43434">
    <property type="entry name" value="PHOSPHOGLYCOLATE PHOSPHATASE"/>
    <property type="match status" value="1"/>
</dbReference>
<dbReference type="EC" id="3.1.3.18" evidence="4"/>
<keyword evidence="5" id="KW-0378">Hydrolase</keyword>
<dbReference type="SUPFAM" id="SSF56784">
    <property type="entry name" value="HAD-like"/>
    <property type="match status" value="1"/>
</dbReference>
<dbReference type="EMBL" id="SRSC01000002">
    <property type="protein sequence ID" value="TGU72621.1"/>
    <property type="molecule type" value="Genomic_DNA"/>
</dbReference>
<evidence type="ECO:0000256" key="1">
    <source>
        <dbReference type="ARBA" id="ARBA00000830"/>
    </source>
</evidence>
<dbReference type="AlphaFoldDB" id="A0A4S1CGD6"/>
<reference evidence="5 6" key="1">
    <citation type="submission" date="2019-04" db="EMBL/GenBank/DDBJ databases">
        <title>Geobacter oryzae sp. nov., ferric-reducing bacteria isolated from paddy soil.</title>
        <authorList>
            <person name="Xu Z."/>
            <person name="Masuda Y."/>
            <person name="Itoh H."/>
            <person name="Senoo K."/>
        </authorList>
    </citation>
    <scope>NUCLEOTIDE SEQUENCE [LARGE SCALE GENOMIC DNA]</scope>
    <source>
        <strain evidence="5 6">Red111</strain>
    </source>
</reference>
<evidence type="ECO:0000256" key="2">
    <source>
        <dbReference type="ARBA" id="ARBA00004818"/>
    </source>
</evidence>
<dbReference type="NCBIfam" id="TIGR01549">
    <property type="entry name" value="HAD-SF-IA-v1"/>
    <property type="match status" value="1"/>
</dbReference>
<dbReference type="Proteomes" id="UP000306416">
    <property type="component" value="Unassembled WGS sequence"/>
</dbReference>
<evidence type="ECO:0000256" key="3">
    <source>
        <dbReference type="ARBA" id="ARBA00006171"/>
    </source>
</evidence>
<dbReference type="GO" id="GO:0008967">
    <property type="term" value="F:phosphoglycolate phosphatase activity"/>
    <property type="evidence" value="ECO:0007669"/>
    <property type="project" value="UniProtKB-EC"/>
</dbReference>
<dbReference type="GO" id="GO:0005829">
    <property type="term" value="C:cytosol"/>
    <property type="evidence" value="ECO:0007669"/>
    <property type="project" value="TreeGrafter"/>
</dbReference>
<dbReference type="NCBIfam" id="TIGR01509">
    <property type="entry name" value="HAD-SF-IA-v3"/>
    <property type="match status" value="1"/>
</dbReference>
<dbReference type="InterPro" id="IPR036412">
    <property type="entry name" value="HAD-like_sf"/>
</dbReference>
<gene>
    <name evidence="5" type="ORF">E4633_09990</name>
</gene>
<dbReference type="Gene3D" id="1.10.150.240">
    <property type="entry name" value="Putative phosphatase, domain 2"/>
    <property type="match status" value="1"/>
</dbReference>
<comment type="catalytic activity">
    <reaction evidence="1">
        <text>2-phosphoglycolate + H2O = glycolate + phosphate</text>
        <dbReference type="Rhea" id="RHEA:14369"/>
        <dbReference type="ChEBI" id="CHEBI:15377"/>
        <dbReference type="ChEBI" id="CHEBI:29805"/>
        <dbReference type="ChEBI" id="CHEBI:43474"/>
        <dbReference type="ChEBI" id="CHEBI:58033"/>
        <dbReference type="EC" id="3.1.3.18"/>
    </reaction>
</comment>
<dbReference type="InterPro" id="IPR023198">
    <property type="entry name" value="PGP-like_dom2"/>
</dbReference>
<keyword evidence="6" id="KW-1185">Reference proteome</keyword>
<protein>
    <recommendedName>
        <fullName evidence="4">phosphoglycolate phosphatase</fullName>
        <ecNumber evidence="4">3.1.3.18</ecNumber>
    </recommendedName>
</protein>
<dbReference type="GO" id="GO:0006281">
    <property type="term" value="P:DNA repair"/>
    <property type="evidence" value="ECO:0007669"/>
    <property type="project" value="TreeGrafter"/>
</dbReference>
<evidence type="ECO:0000313" key="5">
    <source>
        <dbReference type="EMBL" id="TGU72621.1"/>
    </source>
</evidence>
<evidence type="ECO:0000313" key="6">
    <source>
        <dbReference type="Proteomes" id="UP000306416"/>
    </source>
</evidence>
<name>A0A4S1CGD6_9BACT</name>
<sequence length="206" mass="23248">MNNGIKAVIYDCDGVLFDSFEANYAFYHLILERFGRPPLDRADHETMRILHTYSNKVVLEHIFAGEERMDEVRAFSASLDYRKLFPLMVMEDGLRETLDALKGRVELAVCTNRSSSMEALLATFGLDGYFSCVMTAARVKNPKPHPEPVFKVLEHYGIEPGEAIFIGDSVVDREAAQGAGVRFVSYRGDFPAPLRIEKHQDLLSLL</sequence>